<reference evidence="2 3" key="2">
    <citation type="submission" date="2018-11" db="EMBL/GenBank/DDBJ databases">
        <authorList>
            <consortium name="Pathogen Informatics"/>
        </authorList>
    </citation>
    <scope>NUCLEOTIDE SEQUENCE [LARGE SCALE GENOMIC DNA]</scope>
</reference>
<dbReference type="AlphaFoldDB" id="A0A183J883"/>
<dbReference type="EMBL" id="UZAM01016937">
    <property type="protein sequence ID" value="VDP45279.1"/>
    <property type="molecule type" value="Genomic_DNA"/>
</dbReference>
<gene>
    <name evidence="2" type="ORF">SBAD_LOCUS12081</name>
</gene>
<reference evidence="4" key="1">
    <citation type="submission" date="2016-06" db="UniProtKB">
        <authorList>
            <consortium name="WormBaseParasite"/>
        </authorList>
    </citation>
    <scope>IDENTIFICATION</scope>
</reference>
<protein>
    <submittedName>
        <fullName evidence="4">Hydrocephalus-inducing protein homolog</fullName>
    </submittedName>
</protein>
<evidence type="ECO:0000313" key="3">
    <source>
        <dbReference type="Proteomes" id="UP000270296"/>
    </source>
</evidence>
<sequence>MRSFSKVSIEAASEPSEAVSNHHCGKTGTSKKTRTKFENGEKPKKQRPSKAKAKKEKVSFQSQVAIDTDENKTLARPATLLTEGSMSAKNDEQANTTDVSRPKNKKHSKTKKARQGKELLPFSKNFSTPDRADYEEASGHTFFPETVCTPEPAAPAVESLFVSHQHPYNTSVEEAFSVNGLFPLQLWQTQVSKKKAGPVLSVVVRVCNKSNFTIKHIEMNILDSPYLKLESFTSSSSDDKCEALRPFDLEPDASVEKEVLFSVNDVVASQRLRCTAAYLYTVSKLD</sequence>
<feature type="compositionally biased region" description="Basic residues" evidence="1">
    <location>
        <begin position="23"/>
        <end position="34"/>
    </location>
</feature>
<keyword evidence="3" id="KW-1185">Reference proteome</keyword>
<feature type="region of interest" description="Disordered" evidence="1">
    <location>
        <begin position="1"/>
        <end position="117"/>
    </location>
</feature>
<feature type="compositionally biased region" description="Basic residues" evidence="1">
    <location>
        <begin position="102"/>
        <end position="114"/>
    </location>
</feature>
<proteinExistence type="predicted"/>
<accession>A0A183J883</accession>
<feature type="compositionally biased region" description="Polar residues" evidence="1">
    <location>
        <begin position="82"/>
        <end position="99"/>
    </location>
</feature>
<evidence type="ECO:0000313" key="2">
    <source>
        <dbReference type="EMBL" id="VDP45279.1"/>
    </source>
</evidence>
<evidence type="ECO:0000313" key="4">
    <source>
        <dbReference type="WBParaSite" id="SBAD_0001248501-mRNA-1"/>
    </source>
</evidence>
<name>A0A183J883_9BILA</name>
<feature type="compositionally biased region" description="Basic residues" evidence="1">
    <location>
        <begin position="44"/>
        <end position="55"/>
    </location>
</feature>
<dbReference type="WBParaSite" id="SBAD_0001248501-mRNA-1">
    <property type="protein sequence ID" value="SBAD_0001248501-mRNA-1"/>
    <property type="gene ID" value="SBAD_0001248501"/>
</dbReference>
<organism evidence="4">
    <name type="scientific">Soboliphyme baturini</name>
    <dbReference type="NCBI Taxonomy" id="241478"/>
    <lineage>
        <taxon>Eukaryota</taxon>
        <taxon>Metazoa</taxon>
        <taxon>Ecdysozoa</taxon>
        <taxon>Nematoda</taxon>
        <taxon>Enoplea</taxon>
        <taxon>Dorylaimia</taxon>
        <taxon>Dioctophymatida</taxon>
        <taxon>Dioctophymatoidea</taxon>
        <taxon>Soboliphymatidae</taxon>
        <taxon>Soboliphyme</taxon>
    </lineage>
</organism>
<dbReference type="Proteomes" id="UP000270296">
    <property type="component" value="Unassembled WGS sequence"/>
</dbReference>
<evidence type="ECO:0000256" key="1">
    <source>
        <dbReference type="SAM" id="MobiDB-lite"/>
    </source>
</evidence>